<reference evidence="13 14" key="1">
    <citation type="submission" date="2024-01" db="EMBL/GenBank/DDBJ databases">
        <title>A draft genome for the cacao thread blight pathogen Marasmiellus scandens.</title>
        <authorList>
            <person name="Baruah I.K."/>
            <person name="Leung J."/>
            <person name="Bukari Y."/>
            <person name="Amoako-Attah I."/>
            <person name="Meinhardt L.W."/>
            <person name="Bailey B.A."/>
            <person name="Cohen S.P."/>
        </authorList>
    </citation>
    <scope>NUCLEOTIDE SEQUENCE [LARGE SCALE GENOMIC DNA]</scope>
    <source>
        <strain evidence="13 14">GH-19</strain>
    </source>
</reference>
<dbReference type="CDD" id="cd18579">
    <property type="entry name" value="ABC_6TM_ABCC_D1"/>
    <property type="match status" value="1"/>
</dbReference>
<feature type="domain" description="ABC transporter" evidence="11">
    <location>
        <begin position="597"/>
        <end position="820"/>
    </location>
</feature>
<evidence type="ECO:0000256" key="3">
    <source>
        <dbReference type="ARBA" id="ARBA00022692"/>
    </source>
</evidence>
<dbReference type="CDD" id="cd03250">
    <property type="entry name" value="ABCC_MRP_domain1"/>
    <property type="match status" value="1"/>
</dbReference>
<feature type="transmembrane region" description="Helical" evidence="10">
    <location>
        <begin position="532"/>
        <end position="557"/>
    </location>
</feature>
<protein>
    <recommendedName>
        <fullName evidence="15">Metal resistance protein YCF1</fullName>
    </recommendedName>
</protein>
<evidence type="ECO:0000313" key="13">
    <source>
        <dbReference type="EMBL" id="KAK7466495.1"/>
    </source>
</evidence>
<keyword evidence="5" id="KW-0547">Nucleotide-binding</keyword>
<dbReference type="SUPFAM" id="SSF90123">
    <property type="entry name" value="ABC transporter transmembrane region"/>
    <property type="match status" value="2"/>
</dbReference>
<feature type="domain" description="ABC transporter" evidence="11">
    <location>
        <begin position="1239"/>
        <end position="1474"/>
    </location>
</feature>
<dbReference type="EMBL" id="JBANRG010000005">
    <property type="protein sequence ID" value="KAK7466495.1"/>
    <property type="molecule type" value="Genomic_DNA"/>
</dbReference>
<evidence type="ECO:0000256" key="1">
    <source>
        <dbReference type="ARBA" id="ARBA00004128"/>
    </source>
</evidence>
<feature type="transmembrane region" description="Helical" evidence="10">
    <location>
        <begin position="252"/>
        <end position="273"/>
    </location>
</feature>
<dbReference type="InterPro" id="IPR003439">
    <property type="entry name" value="ABC_transporter-like_ATP-bd"/>
</dbReference>
<dbReference type="Pfam" id="PF00005">
    <property type="entry name" value="ABC_tran"/>
    <property type="match status" value="2"/>
</dbReference>
<dbReference type="InterPro" id="IPR056227">
    <property type="entry name" value="TMD0_ABC"/>
</dbReference>
<dbReference type="PANTHER" id="PTHR24223">
    <property type="entry name" value="ATP-BINDING CASSETTE SUB-FAMILY C"/>
    <property type="match status" value="1"/>
</dbReference>
<feature type="transmembrane region" description="Helical" evidence="10">
    <location>
        <begin position="959"/>
        <end position="983"/>
    </location>
</feature>
<gene>
    <name evidence="13" type="ORF">VKT23_005217</name>
</gene>
<feature type="compositionally biased region" description="Polar residues" evidence="9">
    <location>
        <begin position="834"/>
        <end position="846"/>
    </location>
</feature>
<keyword evidence="14" id="KW-1185">Reference proteome</keyword>
<keyword evidence="7 10" id="KW-1133">Transmembrane helix</keyword>
<dbReference type="InterPro" id="IPR017871">
    <property type="entry name" value="ABC_transporter-like_CS"/>
</dbReference>
<dbReference type="CDD" id="cd18603">
    <property type="entry name" value="ABC_6TM_MRP1_2_3_6_D2_like"/>
    <property type="match status" value="1"/>
</dbReference>
<evidence type="ECO:0000256" key="5">
    <source>
        <dbReference type="ARBA" id="ARBA00022741"/>
    </source>
</evidence>
<dbReference type="InterPro" id="IPR003593">
    <property type="entry name" value="AAA+_ATPase"/>
</dbReference>
<evidence type="ECO:0000256" key="2">
    <source>
        <dbReference type="ARBA" id="ARBA00022448"/>
    </source>
</evidence>
<feature type="transmembrane region" description="Helical" evidence="10">
    <location>
        <begin position="127"/>
        <end position="146"/>
    </location>
</feature>
<dbReference type="PROSITE" id="PS50893">
    <property type="entry name" value="ABC_TRANSPORTER_2"/>
    <property type="match status" value="2"/>
</dbReference>
<keyword evidence="8 10" id="KW-0472">Membrane</keyword>
<comment type="subcellular location">
    <subcellularLocation>
        <location evidence="1">Vacuole membrane</location>
        <topology evidence="1">Multi-pass membrane protein</topology>
    </subcellularLocation>
</comment>
<feature type="transmembrane region" description="Helical" evidence="10">
    <location>
        <begin position="414"/>
        <end position="437"/>
    </location>
</feature>
<evidence type="ECO:0000259" key="12">
    <source>
        <dbReference type="PROSITE" id="PS50929"/>
    </source>
</evidence>
<evidence type="ECO:0000256" key="4">
    <source>
        <dbReference type="ARBA" id="ARBA00022737"/>
    </source>
</evidence>
<dbReference type="InterPro" id="IPR027417">
    <property type="entry name" value="P-loop_NTPase"/>
</dbReference>
<feature type="region of interest" description="Disordered" evidence="9">
    <location>
        <begin position="824"/>
        <end position="849"/>
    </location>
</feature>
<dbReference type="CDD" id="cd03244">
    <property type="entry name" value="ABCC_MRP_domain2"/>
    <property type="match status" value="1"/>
</dbReference>
<evidence type="ECO:0000313" key="14">
    <source>
        <dbReference type="Proteomes" id="UP001498398"/>
    </source>
</evidence>
<keyword evidence="2" id="KW-0813">Transport</keyword>
<dbReference type="Gene3D" id="1.20.1560.10">
    <property type="entry name" value="ABC transporter type 1, transmembrane domain"/>
    <property type="match status" value="2"/>
</dbReference>
<keyword evidence="4" id="KW-0677">Repeat</keyword>
<feature type="transmembrane region" description="Helical" evidence="10">
    <location>
        <begin position="63"/>
        <end position="85"/>
    </location>
</feature>
<feature type="transmembrane region" description="Helical" evidence="10">
    <location>
        <begin position="1046"/>
        <end position="1071"/>
    </location>
</feature>
<feature type="transmembrane region" description="Helical" evidence="10">
    <location>
        <begin position="387"/>
        <end position="408"/>
    </location>
</feature>
<dbReference type="InterPro" id="IPR011527">
    <property type="entry name" value="ABC1_TM_dom"/>
</dbReference>
<evidence type="ECO:0000256" key="6">
    <source>
        <dbReference type="ARBA" id="ARBA00022840"/>
    </source>
</evidence>
<dbReference type="Pfam" id="PF24357">
    <property type="entry name" value="TMD0_ABC"/>
    <property type="match status" value="1"/>
</dbReference>
<dbReference type="PANTHER" id="PTHR24223:SF443">
    <property type="entry name" value="MULTIDRUG-RESISTANCE LIKE PROTEIN 1, ISOFORM I"/>
    <property type="match status" value="1"/>
</dbReference>
<dbReference type="InterPro" id="IPR050173">
    <property type="entry name" value="ABC_transporter_C-like"/>
</dbReference>
<dbReference type="PROSITE" id="PS00211">
    <property type="entry name" value="ABC_TRANSPORTER_1"/>
    <property type="match status" value="2"/>
</dbReference>
<dbReference type="SUPFAM" id="SSF52540">
    <property type="entry name" value="P-loop containing nucleoside triphosphate hydrolases"/>
    <property type="match status" value="2"/>
</dbReference>
<feature type="transmembrane region" description="Helical" evidence="10">
    <location>
        <begin position="501"/>
        <end position="520"/>
    </location>
</feature>
<feature type="transmembrane region" description="Helical" evidence="10">
    <location>
        <begin position="29"/>
        <end position="51"/>
    </location>
</feature>
<feature type="domain" description="ABC transmembrane type-1" evidence="12">
    <location>
        <begin position="266"/>
        <end position="558"/>
    </location>
</feature>
<evidence type="ECO:0000256" key="8">
    <source>
        <dbReference type="ARBA" id="ARBA00023136"/>
    </source>
</evidence>
<dbReference type="SMART" id="SM00382">
    <property type="entry name" value="AAA"/>
    <property type="match status" value="2"/>
</dbReference>
<dbReference type="InterPro" id="IPR036640">
    <property type="entry name" value="ABC1_TM_sf"/>
</dbReference>
<dbReference type="InterPro" id="IPR044746">
    <property type="entry name" value="ABCC_6TM_D1"/>
</dbReference>
<keyword evidence="6" id="KW-0067">ATP-binding</keyword>
<evidence type="ECO:0000256" key="9">
    <source>
        <dbReference type="SAM" id="MobiDB-lite"/>
    </source>
</evidence>
<feature type="transmembrane region" description="Helical" evidence="10">
    <location>
        <begin position="916"/>
        <end position="939"/>
    </location>
</feature>
<evidence type="ECO:0000256" key="7">
    <source>
        <dbReference type="ARBA" id="ARBA00022989"/>
    </source>
</evidence>
<feature type="transmembrane region" description="Helical" evidence="10">
    <location>
        <begin position="1149"/>
        <end position="1168"/>
    </location>
</feature>
<feature type="transmembrane region" description="Helical" evidence="10">
    <location>
        <begin position="312"/>
        <end position="336"/>
    </location>
</feature>
<dbReference type="Pfam" id="PF00664">
    <property type="entry name" value="ABC_membrane"/>
    <property type="match status" value="2"/>
</dbReference>
<feature type="transmembrane region" description="Helical" evidence="10">
    <location>
        <begin position="152"/>
        <end position="173"/>
    </location>
</feature>
<evidence type="ECO:0000256" key="10">
    <source>
        <dbReference type="SAM" id="Phobius"/>
    </source>
</evidence>
<sequence length="1480" mass="164003">MASCNDPEGWSIVSRSRGFDLAPCFEEGILLSSLYGIVFFISVIRSLGTCLSESRPIKSKSRWLLYGKLFFLILALFSSIANLVYTFHRHISVPISQSYILEPISLLGVISLTYFNHTRSRNSSTTLLLYWPLYAIALGIWVRTIVSKDVDYYRVILVLRCISGGLGLLSFALECVGPEFDQKPLESDKTRHENPVITANVFSVWFFSWMTPLMRKGASQFIVEDDLPDIKPQDECERLGQKLKKALKKHSLWKSLFIAYGAPYGFAAILKFIQDLLAFAQPQLLRMILSYISTYQSARLWSADAPGKPHPLEGFCIAFIMFVASTAQTIILNQYFQHVFETGMRVRAGLISALYEKALVLSNDELGRSTGDIVNYMSVDATRLQDFCTFGLIALSGPFQITLAFLSLYNLLGWPAFVGVAIMVFSIPLNTFIARILKRMQQQQMKNRDKRTRLMSELLANIKSIKLYGWEFAFARKILQVRNEQELVMLRKIGVVTSMNSMLWGGIPLLVAFSSFAVAAVTSDKPLTSDVIFPAISLFMLLQFPLAMFSQVISNFIESSVSLQRLSDFLSAAELQTDARKFIFKRTLQPGEEVLTIKKADFSWSSKAVEPTLEDVNLTVRKGELVGIFGRVGSGKTSLLSAIIGEMTKREGELVVKGNIAYAPQNPWIMSASVRDNILFNHEYDETFYNLVIEACALLPDLALLSNGDLTEVGEKGITLSGGQRARIALARAVYARADLVLLDDVLAAVDSHVARHIFTKVIGPQGILATKARILVTNSVSFVKHFDQLVYIRRGIILENGTYDVLMADTEGEMARLVRGHGTGAHTSGTSTPYITTSQGASGTATPVDDSSLDDLKGVTLSEKLKHKTSFSKAVVAPVAPIRVAISTGLSKEHQEQGRVKPKVYLEYIKAASRIGFFMFLFTTVASQGVSVLGNLTLRGWGEHNRDAGTNDGMFKYLLLYGLLSLSSTLLSGASAIIIWVFCSVRSARRLHDSMLDALIRAPLSFFELTPTGRILNLFSRDIYVVDQILARVFQNTWRTLTATLFIIIVIGSSFPLFLLSIIPLGWFYLRVMKYYLATSRELKRLDAVSRSPIFAWFSESLAGLSTIRAFGQQTIFAANSNRRVDRNQICYLSSISVNRWLSVRLEVVGAFIIFLVAILAMAALITTGVDAGLVGLVLSYAMNATSSLNWVVRSASEVEQNIVSVERILHQASIPPEAPLELPEAKPTEIWPSKGEVEFRNYSTRYRPELDLVLRNISMTIKASEKVGVCGRTGAGKSSLLLALFRIIEPVEGTILIDGIDITKVGLHDLRSSISIVPQSPDLFEGTLRENIDPVGEYQDADIWAAITQAHLKDFVDSLPEGLDAPVREGGSSLSSGQRQLLCFARALLRKSKVLVLDEATSAVDLDTDKAIQEIIRGPAFKDVTILTIAHRLNTIIESDRVLVMDAGKMAEFDVPEKLLSNKDSLFYSLAREAGLAE</sequence>
<evidence type="ECO:0008006" key="15">
    <source>
        <dbReference type="Google" id="ProtNLM"/>
    </source>
</evidence>
<evidence type="ECO:0000259" key="11">
    <source>
        <dbReference type="PROSITE" id="PS50893"/>
    </source>
</evidence>
<keyword evidence="3 10" id="KW-0812">Transmembrane</keyword>
<feature type="transmembrane region" description="Helical" evidence="10">
    <location>
        <begin position="97"/>
        <end position="115"/>
    </location>
</feature>
<feature type="domain" description="ABC transmembrane type-1" evidence="12">
    <location>
        <begin position="922"/>
        <end position="1202"/>
    </location>
</feature>
<dbReference type="Gene3D" id="3.40.50.300">
    <property type="entry name" value="P-loop containing nucleotide triphosphate hydrolases"/>
    <property type="match status" value="2"/>
</dbReference>
<proteinExistence type="predicted"/>
<organism evidence="13 14">
    <name type="scientific">Marasmiellus scandens</name>
    <dbReference type="NCBI Taxonomy" id="2682957"/>
    <lineage>
        <taxon>Eukaryota</taxon>
        <taxon>Fungi</taxon>
        <taxon>Dikarya</taxon>
        <taxon>Basidiomycota</taxon>
        <taxon>Agaricomycotina</taxon>
        <taxon>Agaricomycetes</taxon>
        <taxon>Agaricomycetidae</taxon>
        <taxon>Agaricales</taxon>
        <taxon>Marasmiineae</taxon>
        <taxon>Omphalotaceae</taxon>
        <taxon>Marasmiellus</taxon>
    </lineage>
</organism>
<dbReference type="PROSITE" id="PS50929">
    <property type="entry name" value="ABC_TM1F"/>
    <property type="match status" value="2"/>
</dbReference>
<dbReference type="Proteomes" id="UP001498398">
    <property type="component" value="Unassembled WGS sequence"/>
</dbReference>
<accession>A0ABR1JSH9</accession>
<name>A0ABR1JSH9_9AGAR</name>
<comment type="caution">
    <text evidence="13">The sequence shown here is derived from an EMBL/GenBank/DDBJ whole genome shotgun (WGS) entry which is preliminary data.</text>
</comment>